<evidence type="ECO:0000313" key="3">
    <source>
        <dbReference type="Proteomes" id="UP000030004"/>
    </source>
</evidence>
<protein>
    <submittedName>
        <fullName evidence="2">Uncharacterized protein</fullName>
    </submittedName>
</protein>
<gene>
    <name evidence="2" type="ORF">ATO9_03985</name>
</gene>
<comment type="caution">
    <text evidence="2">The sequence shown here is derived from an EMBL/GenBank/DDBJ whole genome shotgun (WGS) entry which is preliminary data.</text>
</comment>
<keyword evidence="3" id="KW-1185">Reference proteome</keyword>
<dbReference type="EMBL" id="AQQX01000001">
    <property type="protein sequence ID" value="KGM50646.1"/>
    <property type="molecule type" value="Genomic_DNA"/>
</dbReference>
<organism evidence="2 3">
    <name type="scientific">Pseudooceanicola atlanticus</name>
    <dbReference type="NCBI Taxonomy" id="1461694"/>
    <lineage>
        <taxon>Bacteria</taxon>
        <taxon>Pseudomonadati</taxon>
        <taxon>Pseudomonadota</taxon>
        <taxon>Alphaproteobacteria</taxon>
        <taxon>Rhodobacterales</taxon>
        <taxon>Paracoccaceae</taxon>
        <taxon>Pseudooceanicola</taxon>
    </lineage>
</organism>
<feature type="region of interest" description="Disordered" evidence="1">
    <location>
        <begin position="48"/>
        <end position="67"/>
    </location>
</feature>
<dbReference type="Proteomes" id="UP000030004">
    <property type="component" value="Unassembled WGS sequence"/>
</dbReference>
<dbReference type="RefSeq" id="WP_043745216.1">
    <property type="nucleotide sequence ID" value="NZ_AQQX01000001.1"/>
</dbReference>
<feature type="compositionally biased region" description="Basic and acidic residues" evidence="1">
    <location>
        <begin position="49"/>
        <end position="67"/>
    </location>
</feature>
<evidence type="ECO:0000256" key="1">
    <source>
        <dbReference type="SAM" id="MobiDB-lite"/>
    </source>
</evidence>
<name>A0A0A0EI54_9RHOB</name>
<accession>A0A0A0EI54</accession>
<proteinExistence type="predicted"/>
<sequence length="67" mass="7925">MTEQLIKDVEEYCDAARISPATLAVRVLNNSRYFDRLRKKLEREEDAEERLRRYMADNPPPDREVAA</sequence>
<reference evidence="2 3" key="1">
    <citation type="journal article" date="2015" name="Antonie Van Leeuwenhoek">
        <title>Pseudooceanicola atlanticus gen. nov. sp. nov., isolated from surface seawater of the Atlantic Ocean and reclassification of Oceanicola batsensis, Oceanicola marinus, Oceanicola nitratireducens, Oceanicola nanhaiensis, Oceanicola antarcticus and Oceanicola flagellatus, as Pseudooceanicola batsensis comb. nov., Pseudooceanicola marinus comb. nov., Pseudooceanicola nitratireducens comb. nov., Pseudooceanicola nanhaiensis comb. nov., Pseudooceanicola antarcticus comb. nov., and Pseudooceanicola flagellatus comb. nov.</title>
        <authorList>
            <person name="Lai Q."/>
            <person name="Li G."/>
            <person name="Liu X."/>
            <person name="Du Y."/>
            <person name="Sun F."/>
            <person name="Shao Z."/>
        </authorList>
    </citation>
    <scope>NUCLEOTIDE SEQUENCE [LARGE SCALE GENOMIC DNA]</scope>
    <source>
        <strain evidence="2 3">22II-s11g</strain>
    </source>
</reference>
<evidence type="ECO:0000313" key="2">
    <source>
        <dbReference type="EMBL" id="KGM50646.1"/>
    </source>
</evidence>
<dbReference type="AlphaFoldDB" id="A0A0A0EI54"/>